<dbReference type="EMBL" id="CAJNOQ010015574">
    <property type="protein sequence ID" value="CAF1364178.1"/>
    <property type="molecule type" value="Genomic_DNA"/>
</dbReference>
<sequence length="212" mass="24227">MASMLESFQIAFALNVTKKLDAATEKLMRTPRCSLSDYPPAFTDRRTLWPEDQTLTWKLNGNRSPFINTKTRKYIQQAFDDWASHAELNFREATENAKADFNLAFLSGDHGDGFPLEGPGLTLAHAFYPRDPDYRGEAHFDLSEEWSDKYDEVGINFRLVASHEIGHNLGLGHNTHESSALMNPFYQLFEPSDMLPRPLSTVFLRFTSHLHT</sequence>
<dbReference type="Proteomes" id="UP000677228">
    <property type="component" value="Unassembled WGS sequence"/>
</dbReference>
<dbReference type="PANTHER" id="PTHR10201">
    <property type="entry name" value="MATRIX METALLOPROTEINASE"/>
    <property type="match status" value="1"/>
</dbReference>
<name>A0A815ID24_9BILA</name>
<reference evidence="11" key="1">
    <citation type="submission" date="2021-02" db="EMBL/GenBank/DDBJ databases">
        <authorList>
            <person name="Nowell W R."/>
        </authorList>
    </citation>
    <scope>NUCLEOTIDE SEQUENCE</scope>
</reference>
<keyword evidence="14" id="KW-1185">Reference proteome</keyword>
<evidence type="ECO:0000256" key="2">
    <source>
        <dbReference type="ARBA" id="ARBA00022670"/>
    </source>
</evidence>
<organism evidence="11 14">
    <name type="scientific">Didymodactylos carnosus</name>
    <dbReference type="NCBI Taxonomy" id="1234261"/>
    <lineage>
        <taxon>Eukaryota</taxon>
        <taxon>Metazoa</taxon>
        <taxon>Spiralia</taxon>
        <taxon>Gnathifera</taxon>
        <taxon>Rotifera</taxon>
        <taxon>Eurotatoria</taxon>
        <taxon>Bdelloidea</taxon>
        <taxon>Philodinida</taxon>
        <taxon>Philodinidae</taxon>
        <taxon>Didymodactylos</taxon>
    </lineage>
</organism>
<feature type="binding site" evidence="8">
    <location>
        <position position="110"/>
    </location>
    <ligand>
        <name>Zn(2+)</name>
        <dbReference type="ChEBI" id="CHEBI:29105"/>
        <label>1</label>
    </ligand>
</feature>
<dbReference type="PRINTS" id="PR00138">
    <property type="entry name" value="MATRIXIN"/>
</dbReference>
<dbReference type="InterPro" id="IPR024079">
    <property type="entry name" value="MetalloPept_cat_dom_sf"/>
</dbReference>
<dbReference type="SUPFAM" id="SSF55486">
    <property type="entry name" value="Metalloproteases ('zincins'), catalytic domain"/>
    <property type="match status" value="1"/>
</dbReference>
<protein>
    <recommendedName>
        <fullName evidence="9">Peptidase metallopeptidase domain-containing protein</fullName>
    </recommendedName>
</protein>
<evidence type="ECO:0000313" key="14">
    <source>
        <dbReference type="Proteomes" id="UP000663829"/>
    </source>
</evidence>
<dbReference type="PANTHER" id="PTHR10201:SF323">
    <property type="entry name" value="MATRIX METALLOPROTEINASE-21"/>
    <property type="match status" value="1"/>
</dbReference>
<keyword evidence="3 8" id="KW-0479">Metal-binding</keyword>
<dbReference type="EMBL" id="CAJOBC010071798">
    <property type="protein sequence ID" value="CAF4245063.1"/>
    <property type="molecule type" value="Genomic_DNA"/>
</dbReference>
<dbReference type="SUPFAM" id="SSF47090">
    <property type="entry name" value="PGBD-like"/>
    <property type="match status" value="1"/>
</dbReference>
<dbReference type="InterPro" id="IPR021190">
    <property type="entry name" value="Pept_M10A"/>
</dbReference>
<dbReference type="Proteomes" id="UP000681722">
    <property type="component" value="Unassembled WGS sequence"/>
</dbReference>
<dbReference type="Proteomes" id="UP000663829">
    <property type="component" value="Unassembled WGS sequence"/>
</dbReference>
<keyword evidence="6" id="KW-0482">Metalloprotease</keyword>
<dbReference type="GO" id="GO:0006508">
    <property type="term" value="P:proteolysis"/>
    <property type="evidence" value="ECO:0007669"/>
    <property type="project" value="UniProtKB-KW"/>
</dbReference>
<feature type="binding site" evidence="8">
    <location>
        <position position="125"/>
    </location>
    <ligand>
        <name>Zn(2+)</name>
        <dbReference type="ChEBI" id="CHEBI:29105"/>
        <label>1</label>
    </ligand>
</feature>
<feature type="binding site" evidence="8">
    <location>
        <position position="112"/>
    </location>
    <ligand>
        <name>Zn(2+)</name>
        <dbReference type="ChEBI" id="CHEBI:29105"/>
        <label>1</label>
    </ligand>
</feature>
<dbReference type="AlphaFoldDB" id="A0A815ID24"/>
<feature type="binding site" evidence="8">
    <location>
        <position position="100"/>
    </location>
    <ligand>
        <name>Ca(2+)</name>
        <dbReference type="ChEBI" id="CHEBI:29108"/>
        <label>2</label>
    </ligand>
</feature>
<evidence type="ECO:0000256" key="1">
    <source>
        <dbReference type="ARBA" id="ARBA00010370"/>
    </source>
</evidence>
<dbReference type="Proteomes" id="UP000682733">
    <property type="component" value="Unassembled WGS sequence"/>
</dbReference>
<evidence type="ECO:0000256" key="4">
    <source>
        <dbReference type="ARBA" id="ARBA00022801"/>
    </source>
</evidence>
<dbReference type="EMBL" id="CAJOBA010007678">
    <property type="protein sequence ID" value="CAF3809181.1"/>
    <property type="molecule type" value="Genomic_DNA"/>
</dbReference>
<dbReference type="SMART" id="SM00235">
    <property type="entry name" value="ZnMc"/>
    <property type="match status" value="1"/>
</dbReference>
<accession>A0A815ID24</accession>
<dbReference type="InterPro" id="IPR036365">
    <property type="entry name" value="PGBD-like_sf"/>
</dbReference>
<comment type="cofactor">
    <cofactor evidence="8">
        <name>Zn(2+)</name>
        <dbReference type="ChEBI" id="CHEBI:29105"/>
    </cofactor>
    <text evidence="8">Binds 2 Zn(2+) ions per subunit.</text>
</comment>
<gene>
    <name evidence="11" type="ORF">GPM918_LOCUS31530</name>
    <name evidence="10" type="ORF">OVA965_LOCUS16486</name>
    <name evidence="13" type="ORF">SRO942_LOCUS32179</name>
    <name evidence="12" type="ORF">TMI583_LOCUS16495</name>
</gene>
<comment type="caution">
    <text evidence="11">The sequence shown here is derived from an EMBL/GenBank/DDBJ whole genome shotgun (WGS) entry which is preliminary data.</text>
</comment>
<keyword evidence="2" id="KW-0645">Protease</keyword>
<feature type="binding site" evidence="8">
    <location>
        <position position="144"/>
    </location>
    <ligand>
        <name>Ca(2+)</name>
        <dbReference type="ChEBI" id="CHEBI:29108"/>
        <label>3</label>
    </ligand>
</feature>
<evidence type="ECO:0000256" key="5">
    <source>
        <dbReference type="ARBA" id="ARBA00022833"/>
    </source>
</evidence>
<evidence type="ECO:0000256" key="3">
    <source>
        <dbReference type="ARBA" id="ARBA00022723"/>
    </source>
</evidence>
<dbReference type="GO" id="GO:0004222">
    <property type="term" value="F:metalloendopeptidase activity"/>
    <property type="evidence" value="ECO:0007669"/>
    <property type="project" value="InterPro"/>
</dbReference>
<dbReference type="GO" id="GO:0008270">
    <property type="term" value="F:zinc ion binding"/>
    <property type="evidence" value="ECO:0007669"/>
    <property type="project" value="InterPro"/>
</dbReference>
<feature type="binding site" evidence="8">
    <location>
        <position position="139"/>
    </location>
    <ligand>
        <name>Zn(2+)</name>
        <dbReference type="ChEBI" id="CHEBI:29105"/>
        <label>1</label>
    </ligand>
</feature>
<feature type="binding site" description="in inhibited form" evidence="8">
    <location>
        <position position="33"/>
    </location>
    <ligand>
        <name>Zn(2+)</name>
        <dbReference type="ChEBI" id="CHEBI:29105"/>
        <label>2</label>
        <note>catalytic</note>
    </ligand>
</feature>
<feature type="binding site" evidence="8">
    <location>
        <position position="144"/>
    </location>
    <ligand>
        <name>Ca(2+)</name>
        <dbReference type="ChEBI" id="CHEBI:29108"/>
        <label>1</label>
    </ligand>
</feature>
<evidence type="ECO:0000256" key="6">
    <source>
        <dbReference type="ARBA" id="ARBA00023049"/>
    </source>
</evidence>
<evidence type="ECO:0000313" key="12">
    <source>
        <dbReference type="EMBL" id="CAF3809181.1"/>
    </source>
</evidence>
<keyword evidence="4" id="KW-0378">Hydrolase</keyword>
<comment type="cofactor">
    <cofactor evidence="8">
        <name>Ca(2+)</name>
        <dbReference type="ChEBI" id="CHEBI:29108"/>
    </cofactor>
    <text evidence="8">Can bind about 5 Ca(2+) ions per subunit.</text>
</comment>
<keyword evidence="5 8" id="KW-0862">Zinc</keyword>
<dbReference type="GO" id="GO:0031012">
    <property type="term" value="C:extracellular matrix"/>
    <property type="evidence" value="ECO:0007669"/>
    <property type="project" value="InterPro"/>
</dbReference>
<dbReference type="Gene3D" id="3.40.390.10">
    <property type="entry name" value="Collagenase (Catalytic Domain)"/>
    <property type="match status" value="1"/>
</dbReference>
<feature type="binding site" evidence="8">
    <location>
        <position position="182"/>
    </location>
    <ligand>
        <name>Zn(2+)</name>
        <dbReference type="ChEBI" id="CHEBI:29105"/>
        <label>2</label>
        <note>catalytic</note>
    </ligand>
</feature>
<evidence type="ECO:0000313" key="11">
    <source>
        <dbReference type="EMBL" id="CAF1364178.1"/>
    </source>
</evidence>
<dbReference type="InterPro" id="IPR001818">
    <property type="entry name" value="Pept_M10_metallopeptidase"/>
</dbReference>
<feature type="binding site" evidence="8">
    <location>
        <position position="118"/>
    </location>
    <ligand>
        <name>Ca(2+)</name>
        <dbReference type="ChEBI" id="CHEBI:29108"/>
        <label>3</label>
    </ligand>
</feature>
<feature type="binding site" evidence="8">
    <location>
        <position position="173"/>
    </location>
    <ligand>
        <name>Zn(2+)</name>
        <dbReference type="ChEBI" id="CHEBI:29105"/>
        <label>2</label>
        <note>catalytic</note>
    </ligand>
</feature>
<evidence type="ECO:0000313" key="13">
    <source>
        <dbReference type="EMBL" id="CAF4245063.1"/>
    </source>
</evidence>
<dbReference type="InterPro" id="IPR006026">
    <property type="entry name" value="Peptidase_Metallo"/>
</dbReference>
<feature type="binding site" evidence="8">
    <location>
        <position position="163"/>
    </location>
    <ligand>
        <name>Zn(2+)</name>
        <dbReference type="ChEBI" id="CHEBI:29105"/>
        <label>2</label>
        <note>catalytic</note>
    </ligand>
</feature>
<evidence type="ECO:0000259" key="9">
    <source>
        <dbReference type="SMART" id="SM00235"/>
    </source>
</evidence>
<keyword evidence="8" id="KW-0106">Calcium</keyword>
<dbReference type="EMBL" id="CAJNOK010007667">
    <property type="protein sequence ID" value="CAF1041064.1"/>
    <property type="molecule type" value="Genomic_DNA"/>
</dbReference>
<feature type="binding site" evidence="8">
    <location>
        <position position="167"/>
    </location>
    <ligand>
        <name>Zn(2+)</name>
        <dbReference type="ChEBI" id="CHEBI:29105"/>
        <label>2</label>
        <note>catalytic</note>
    </ligand>
</feature>
<dbReference type="OrthoDB" id="406838at2759"/>
<evidence type="ECO:0000256" key="8">
    <source>
        <dbReference type="PIRSR" id="PIRSR621190-2"/>
    </source>
</evidence>
<evidence type="ECO:0000313" key="10">
    <source>
        <dbReference type="EMBL" id="CAF1041064.1"/>
    </source>
</evidence>
<proteinExistence type="inferred from homology"/>
<dbReference type="Pfam" id="PF00413">
    <property type="entry name" value="Peptidase_M10"/>
    <property type="match status" value="1"/>
</dbReference>
<feature type="active site" evidence="7">
    <location>
        <position position="164"/>
    </location>
</feature>
<comment type="similarity">
    <text evidence="1">Belongs to the peptidase M10A family.</text>
</comment>
<evidence type="ECO:0000256" key="7">
    <source>
        <dbReference type="PIRSR" id="PIRSR621190-1"/>
    </source>
</evidence>
<feature type="domain" description="Peptidase metallopeptidase" evidence="9">
    <location>
        <begin position="45"/>
        <end position="208"/>
    </location>
</feature>
<feature type="binding site" evidence="8">
    <location>
        <position position="141"/>
    </location>
    <ligand>
        <name>Ca(2+)</name>
        <dbReference type="ChEBI" id="CHEBI:29108"/>
        <label>3</label>
    </ligand>
</feature>